<dbReference type="CDD" id="cd07197">
    <property type="entry name" value="nitrilase"/>
    <property type="match status" value="1"/>
</dbReference>
<dbReference type="InterPro" id="IPR050345">
    <property type="entry name" value="Aliph_Amidase/BUP"/>
</dbReference>
<dbReference type="RefSeq" id="WP_265995277.1">
    <property type="nucleotide sequence ID" value="NZ_JAPJDN010000003.1"/>
</dbReference>
<accession>A0ABT3S9R5</accession>
<protein>
    <submittedName>
        <fullName evidence="3">Carbon-nitrogen hydrolase family protein</fullName>
    </submittedName>
</protein>
<dbReference type="InterPro" id="IPR036526">
    <property type="entry name" value="C-N_Hydrolase_sf"/>
</dbReference>
<gene>
    <name evidence="3" type="ORF">ORI27_04210</name>
</gene>
<name>A0ABT3S9R5_9MYCO</name>
<dbReference type="SUPFAM" id="SSF56317">
    <property type="entry name" value="Carbon-nitrogen hydrolase"/>
    <property type="match status" value="1"/>
</dbReference>
<evidence type="ECO:0000256" key="1">
    <source>
        <dbReference type="ARBA" id="ARBA00022801"/>
    </source>
</evidence>
<reference evidence="3 4" key="1">
    <citation type="submission" date="2022-11" db="EMBL/GenBank/DDBJ databases">
        <title>Mycobacterium sp. nov.</title>
        <authorList>
            <person name="Papic B."/>
            <person name="Spicic S."/>
            <person name="Duvnjak S."/>
        </authorList>
    </citation>
    <scope>NUCLEOTIDE SEQUENCE [LARGE SCALE GENOMIC DNA]</scope>
    <source>
        <strain evidence="3 4">CVI_P4</strain>
    </source>
</reference>
<proteinExistence type="predicted"/>
<keyword evidence="1 3" id="KW-0378">Hydrolase</keyword>
<dbReference type="Pfam" id="PF00795">
    <property type="entry name" value="CN_hydrolase"/>
    <property type="match status" value="1"/>
</dbReference>
<organism evidence="3 4">
    <name type="scientific">Mycobacterium pinniadriaticum</name>
    <dbReference type="NCBI Taxonomy" id="2994102"/>
    <lineage>
        <taxon>Bacteria</taxon>
        <taxon>Bacillati</taxon>
        <taxon>Actinomycetota</taxon>
        <taxon>Actinomycetes</taxon>
        <taxon>Mycobacteriales</taxon>
        <taxon>Mycobacteriaceae</taxon>
        <taxon>Mycobacterium</taxon>
    </lineage>
</organism>
<dbReference type="Gene3D" id="3.60.110.10">
    <property type="entry name" value="Carbon-nitrogen hydrolase"/>
    <property type="match status" value="1"/>
</dbReference>
<dbReference type="Proteomes" id="UP001300745">
    <property type="component" value="Unassembled WGS sequence"/>
</dbReference>
<feature type="domain" description="CN hydrolase" evidence="2">
    <location>
        <begin position="7"/>
        <end position="268"/>
    </location>
</feature>
<evidence type="ECO:0000313" key="3">
    <source>
        <dbReference type="EMBL" id="MCX2935889.1"/>
    </source>
</evidence>
<dbReference type="PROSITE" id="PS50263">
    <property type="entry name" value="CN_HYDROLASE"/>
    <property type="match status" value="1"/>
</dbReference>
<dbReference type="PANTHER" id="PTHR43674:SF2">
    <property type="entry name" value="BETA-UREIDOPROPIONASE"/>
    <property type="match status" value="1"/>
</dbReference>
<sequence length="323" mass="35461">MPKQTMIRAAAVQLEAEVGDIDANLTMCEALINDAAVEGASWIALPEFFSTGVANLPELAENAPSTDGAPTQLLRAMAQRHNAYIGGSTLVRDHDGHVRNAYFLAGPSGRILGRHNKDIPTMWENRLYIGGDDPGRLKADDLTVGVALCWELMRTQTAIRLAGQVDLVMSGSGWWSIPMWHPKRLFQTLQKANERRAIEAAGTFAPFVGVPVIHGAHCGTVSCPWPLSFLIYQGHFQGGAMICDHRGRLIAARYRSDGPGVVVADVILERADPQPTPRGYWLQQRGSVAAVCWEYQNRLGRWQYRGARPPKRSLETSNVSPSL</sequence>
<evidence type="ECO:0000259" key="2">
    <source>
        <dbReference type="PROSITE" id="PS50263"/>
    </source>
</evidence>
<keyword evidence="4" id="KW-1185">Reference proteome</keyword>
<dbReference type="EMBL" id="JAPJDO010000003">
    <property type="protein sequence ID" value="MCX2935889.1"/>
    <property type="molecule type" value="Genomic_DNA"/>
</dbReference>
<comment type="caution">
    <text evidence="3">The sequence shown here is derived from an EMBL/GenBank/DDBJ whole genome shotgun (WGS) entry which is preliminary data.</text>
</comment>
<dbReference type="PANTHER" id="PTHR43674">
    <property type="entry name" value="NITRILASE C965.09-RELATED"/>
    <property type="match status" value="1"/>
</dbReference>
<dbReference type="GO" id="GO:0016787">
    <property type="term" value="F:hydrolase activity"/>
    <property type="evidence" value="ECO:0007669"/>
    <property type="project" value="UniProtKB-KW"/>
</dbReference>
<evidence type="ECO:0000313" key="4">
    <source>
        <dbReference type="Proteomes" id="UP001300745"/>
    </source>
</evidence>
<dbReference type="InterPro" id="IPR003010">
    <property type="entry name" value="C-N_Hydrolase"/>
</dbReference>